<dbReference type="WBParaSite" id="nRc.2.0.1.t31644-RA">
    <property type="protein sequence ID" value="nRc.2.0.1.t31644-RA"/>
    <property type="gene ID" value="nRc.2.0.1.g31644"/>
</dbReference>
<protein>
    <submittedName>
        <fullName evidence="2">Uncharacterized protein</fullName>
    </submittedName>
</protein>
<organism evidence="1 2">
    <name type="scientific">Romanomermis culicivorax</name>
    <name type="common">Nematode worm</name>
    <dbReference type="NCBI Taxonomy" id="13658"/>
    <lineage>
        <taxon>Eukaryota</taxon>
        <taxon>Metazoa</taxon>
        <taxon>Ecdysozoa</taxon>
        <taxon>Nematoda</taxon>
        <taxon>Enoplea</taxon>
        <taxon>Dorylaimia</taxon>
        <taxon>Mermithida</taxon>
        <taxon>Mermithoidea</taxon>
        <taxon>Mermithidae</taxon>
        <taxon>Romanomermis</taxon>
    </lineage>
</organism>
<name>A0A915K013_ROMCU</name>
<evidence type="ECO:0000313" key="1">
    <source>
        <dbReference type="Proteomes" id="UP000887565"/>
    </source>
</evidence>
<accession>A0A915K013</accession>
<sequence length="70" mass="7963">MDHRPFRKQDFRGRQHGVIREIKIHEKPNLKEEQLGISAFGGHPSYNVLCKKPTMATDLTSLTSRNSSAT</sequence>
<dbReference type="Proteomes" id="UP000887565">
    <property type="component" value="Unplaced"/>
</dbReference>
<reference evidence="2" key="1">
    <citation type="submission" date="2022-11" db="UniProtKB">
        <authorList>
            <consortium name="WormBaseParasite"/>
        </authorList>
    </citation>
    <scope>IDENTIFICATION</scope>
</reference>
<evidence type="ECO:0000313" key="2">
    <source>
        <dbReference type="WBParaSite" id="nRc.2.0.1.t31644-RA"/>
    </source>
</evidence>
<keyword evidence="1" id="KW-1185">Reference proteome</keyword>
<proteinExistence type="predicted"/>
<dbReference type="AlphaFoldDB" id="A0A915K013"/>